<dbReference type="InterPro" id="IPR023696">
    <property type="entry name" value="Ureohydrolase_dom_sf"/>
</dbReference>
<organism evidence="3 4">
    <name type="scientific">Novipirellula artificiosorum</name>
    <dbReference type="NCBI Taxonomy" id="2528016"/>
    <lineage>
        <taxon>Bacteria</taxon>
        <taxon>Pseudomonadati</taxon>
        <taxon>Planctomycetota</taxon>
        <taxon>Planctomycetia</taxon>
        <taxon>Pirellulales</taxon>
        <taxon>Pirellulaceae</taxon>
        <taxon>Novipirellula</taxon>
    </lineage>
</organism>
<dbReference type="Pfam" id="PF00850">
    <property type="entry name" value="Hist_deacetyl"/>
    <property type="match status" value="1"/>
</dbReference>
<comment type="caution">
    <text evidence="3">The sequence shown here is derived from an EMBL/GenBank/DDBJ whole genome shotgun (WGS) entry which is preliminary data.</text>
</comment>
<dbReference type="EMBL" id="SJPV01000006">
    <property type="protein sequence ID" value="TWU35857.1"/>
    <property type="molecule type" value="Genomic_DNA"/>
</dbReference>
<dbReference type="SUPFAM" id="SSF52768">
    <property type="entry name" value="Arginase/deacetylase"/>
    <property type="match status" value="1"/>
</dbReference>
<keyword evidence="3" id="KW-0378">Hydrolase</keyword>
<proteinExistence type="inferred from homology"/>
<feature type="domain" description="Histone deacetylase" evidence="2">
    <location>
        <begin position="18"/>
        <end position="306"/>
    </location>
</feature>
<sequence length="311" mass="33768">MTLFYSDPIFQEHETGDHPENAGRIMPVLRYMHFVSLDALCKRPAWDGATPEQLQLVHTPEHIAGVEQMAASGGGQLDPDTVVSARSYDVAVKATGAVVNAVERVVRGEDSSAFCLSRPPGHHALADKAMGFCLFNNVAVAARVATEVLGLERVLIVDFDVHHGNGTQAIFWEDPKVGFFSMHRSPFYPHTGMKDETGAGAGAGTTCNLPIQFGTNRKEQLEQFAAALRNFAEKISPQLVLVSAGFDSHRLDPVGSLGLESEDFATMTDEIIRIAQRHADGRIVSVLEGGYNPLVLAECVGQHLEELVQHD</sequence>
<evidence type="ECO:0000259" key="2">
    <source>
        <dbReference type="Pfam" id="PF00850"/>
    </source>
</evidence>
<name>A0A5C6DIY5_9BACT</name>
<evidence type="ECO:0000313" key="4">
    <source>
        <dbReference type="Proteomes" id="UP000319143"/>
    </source>
</evidence>
<dbReference type="InterPro" id="IPR037138">
    <property type="entry name" value="His_deacetylse_dom_sf"/>
</dbReference>
<dbReference type="Gene3D" id="3.40.800.20">
    <property type="entry name" value="Histone deacetylase domain"/>
    <property type="match status" value="1"/>
</dbReference>
<accession>A0A5C6DIY5</accession>
<dbReference type="GO" id="GO:0004407">
    <property type="term" value="F:histone deacetylase activity"/>
    <property type="evidence" value="ECO:0007669"/>
    <property type="project" value="TreeGrafter"/>
</dbReference>
<dbReference type="OrthoDB" id="9808367at2"/>
<dbReference type="InterPro" id="IPR000286">
    <property type="entry name" value="HDACs"/>
</dbReference>
<dbReference type="PANTHER" id="PTHR10625">
    <property type="entry name" value="HISTONE DEACETYLASE HDAC1-RELATED"/>
    <property type="match status" value="1"/>
</dbReference>
<dbReference type="InterPro" id="IPR023801">
    <property type="entry name" value="His_deacetylse_dom"/>
</dbReference>
<evidence type="ECO:0000313" key="3">
    <source>
        <dbReference type="EMBL" id="TWU35857.1"/>
    </source>
</evidence>
<dbReference type="PANTHER" id="PTHR10625:SF10">
    <property type="entry name" value="HISTONE DEACETYLASE HDAC1"/>
    <property type="match status" value="1"/>
</dbReference>
<comment type="similarity">
    <text evidence="1">Belongs to the histone deacetylase family.</text>
</comment>
<evidence type="ECO:0000256" key="1">
    <source>
        <dbReference type="ARBA" id="ARBA00005947"/>
    </source>
</evidence>
<dbReference type="Proteomes" id="UP000319143">
    <property type="component" value="Unassembled WGS sequence"/>
</dbReference>
<dbReference type="EC" id="3.5.1.-" evidence="3"/>
<reference evidence="3 4" key="1">
    <citation type="submission" date="2019-02" db="EMBL/GenBank/DDBJ databases">
        <title>Deep-cultivation of Planctomycetes and their phenomic and genomic characterization uncovers novel biology.</title>
        <authorList>
            <person name="Wiegand S."/>
            <person name="Jogler M."/>
            <person name="Boedeker C."/>
            <person name="Pinto D."/>
            <person name="Vollmers J."/>
            <person name="Rivas-Marin E."/>
            <person name="Kohn T."/>
            <person name="Peeters S.H."/>
            <person name="Heuer A."/>
            <person name="Rast P."/>
            <person name="Oberbeckmann S."/>
            <person name="Bunk B."/>
            <person name="Jeske O."/>
            <person name="Meyerdierks A."/>
            <person name="Storesund J.E."/>
            <person name="Kallscheuer N."/>
            <person name="Luecker S."/>
            <person name="Lage O.M."/>
            <person name="Pohl T."/>
            <person name="Merkel B.J."/>
            <person name="Hornburger P."/>
            <person name="Mueller R.-W."/>
            <person name="Bruemmer F."/>
            <person name="Labrenz M."/>
            <person name="Spormann A.M."/>
            <person name="Op Den Camp H."/>
            <person name="Overmann J."/>
            <person name="Amann R."/>
            <person name="Jetten M.S.M."/>
            <person name="Mascher T."/>
            <person name="Medema M.H."/>
            <person name="Devos D.P."/>
            <person name="Kaster A.-K."/>
            <person name="Ovreas L."/>
            <person name="Rohde M."/>
            <person name="Galperin M.Y."/>
            <person name="Jogler C."/>
        </authorList>
    </citation>
    <scope>NUCLEOTIDE SEQUENCE [LARGE SCALE GENOMIC DNA]</scope>
    <source>
        <strain evidence="3 4">Poly41</strain>
    </source>
</reference>
<dbReference type="CDD" id="cd09992">
    <property type="entry name" value="HDAC_classII"/>
    <property type="match status" value="1"/>
</dbReference>
<dbReference type="PRINTS" id="PR01270">
    <property type="entry name" value="HDASUPER"/>
</dbReference>
<dbReference type="AlphaFoldDB" id="A0A5C6DIY5"/>
<keyword evidence="4" id="KW-1185">Reference proteome</keyword>
<gene>
    <name evidence="3" type="primary">hdaH</name>
    <name evidence="3" type="ORF">Poly41_36080</name>
</gene>
<dbReference type="GO" id="GO:0016787">
    <property type="term" value="F:hydrolase activity"/>
    <property type="evidence" value="ECO:0007669"/>
    <property type="project" value="UniProtKB-KW"/>
</dbReference>
<dbReference type="GO" id="GO:0040029">
    <property type="term" value="P:epigenetic regulation of gene expression"/>
    <property type="evidence" value="ECO:0007669"/>
    <property type="project" value="TreeGrafter"/>
</dbReference>
<protein>
    <submittedName>
        <fullName evidence="3">Histone deacetylase-like amidohydrolase</fullName>
        <ecNumber evidence="3">3.5.1.-</ecNumber>
    </submittedName>
</protein>